<dbReference type="PRINTS" id="PR00909">
    <property type="entry name" value="SPERMDNBNDNG"/>
</dbReference>
<feature type="chain" id="PRO_5045208626" evidence="6">
    <location>
        <begin position="50"/>
        <end position="373"/>
    </location>
</feature>
<feature type="region of interest" description="Disordered" evidence="5">
    <location>
        <begin position="1"/>
        <end position="21"/>
    </location>
</feature>
<dbReference type="Proteomes" id="UP000996601">
    <property type="component" value="Unassembled WGS sequence"/>
</dbReference>
<evidence type="ECO:0000256" key="5">
    <source>
        <dbReference type="SAM" id="MobiDB-lite"/>
    </source>
</evidence>
<proteinExistence type="predicted"/>
<comment type="subcellular location">
    <subcellularLocation>
        <location evidence="1">Periplasm</location>
    </subcellularLocation>
</comment>
<protein>
    <submittedName>
        <fullName evidence="7">Spermidine/putrescine ABC transporter substrate-binding protein</fullName>
    </submittedName>
</protein>
<dbReference type="EMBL" id="WHSB02000003">
    <property type="protein sequence ID" value="MCQ4630502.1"/>
    <property type="molecule type" value="Genomic_DNA"/>
</dbReference>
<keyword evidence="2" id="KW-0813">Transport</keyword>
<accession>A0ABT1R5P8</accession>
<organism evidence="7 8">
    <name type="scientific">Shinella lacus</name>
    <dbReference type="NCBI Taxonomy" id="2654216"/>
    <lineage>
        <taxon>Bacteria</taxon>
        <taxon>Pseudomonadati</taxon>
        <taxon>Pseudomonadota</taxon>
        <taxon>Alphaproteobacteria</taxon>
        <taxon>Hyphomicrobiales</taxon>
        <taxon>Rhizobiaceae</taxon>
        <taxon>Shinella</taxon>
    </lineage>
</organism>
<feature type="signal peptide" evidence="6">
    <location>
        <begin position="1"/>
        <end position="49"/>
    </location>
</feature>
<dbReference type="SUPFAM" id="SSF53850">
    <property type="entry name" value="Periplasmic binding protein-like II"/>
    <property type="match status" value="1"/>
</dbReference>
<evidence type="ECO:0000256" key="3">
    <source>
        <dbReference type="ARBA" id="ARBA00022729"/>
    </source>
</evidence>
<evidence type="ECO:0000313" key="7">
    <source>
        <dbReference type="EMBL" id="MCQ4630502.1"/>
    </source>
</evidence>
<evidence type="ECO:0000256" key="4">
    <source>
        <dbReference type="ARBA" id="ARBA00022764"/>
    </source>
</evidence>
<dbReference type="PANTHER" id="PTHR30222">
    <property type="entry name" value="SPERMIDINE/PUTRESCINE-BINDING PERIPLASMIC PROTEIN"/>
    <property type="match status" value="1"/>
</dbReference>
<evidence type="ECO:0000256" key="2">
    <source>
        <dbReference type="ARBA" id="ARBA00022448"/>
    </source>
</evidence>
<sequence>MRPENRRARRRGWNNRTRESSVNAKNRLTATCAAAALIAASLAAGAASAADLVISNWDGYMAPDIADAFKAATGLEIEVVNHATNEEVMGKLMASGGKGYDVVFVSSPFAEILNGQGLAEPIDKAAVPNLANLYPEATALAYDPGNTFSVPYTWGSTGLCYRSDLVEGTPDSWMNLLQPADALKGKTTMLATDRWLMAAGELAKGYSVNEKDPAKLEEVKNLLVEAKKTLLAYDDTTFYSKLVSGEASLVQAWDGWCNYGITENKAIKFIVPKEGSDLWIDTIVVMKSSENKEAAMKFINFILDAKNHAWAAQNILYKVPNKAAMESLDKALAEQYPNMAMAPADLVKYELLRDLGTAQKDYSRIVSEIKAAN</sequence>
<dbReference type="Pfam" id="PF13416">
    <property type="entry name" value="SBP_bac_8"/>
    <property type="match status" value="1"/>
</dbReference>
<evidence type="ECO:0000313" key="8">
    <source>
        <dbReference type="Proteomes" id="UP000996601"/>
    </source>
</evidence>
<dbReference type="CDD" id="cd13590">
    <property type="entry name" value="PBP2_PotD_PotF_like"/>
    <property type="match status" value="1"/>
</dbReference>
<keyword evidence="4" id="KW-0574">Periplasm</keyword>
<evidence type="ECO:0000256" key="6">
    <source>
        <dbReference type="SAM" id="SignalP"/>
    </source>
</evidence>
<keyword evidence="3 6" id="KW-0732">Signal</keyword>
<dbReference type="InterPro" id="IPR006059">
    <property type="entry name" value="SBP"/>
</dbReference>
<dbReference type="Gene3D" id="3.40.190.10">
    <property type="entry name" value="Periplasmic binding protein-like II"/>
    <property type="match status" value="2"/>
</dbReference>
<reference evidence="7" key="1">
    <citation type="submission" date="2021-07" db="EMBL/GenBank/DDBJ databases">
        <title>Shinella sp. nov., a novel member of the genus Shinella from water.</title>
        <authorList>
            <person name="Deng Y."/>
        </authorList>
    </citation>
    <scope>NUCLEOTIDE SEQUENCE</scope>
    <source>
        <strain evidence="7">CPCC 100929</strain>
    </source>
</reference>
<keyword evidence="8" id="KW-1185">Reference proteome</keyword>
<dbReference type="InterPro" id="IPR001188">
    <property type="entry name" value="Sperm_putr-bd"/>
</dbReference>
<gene>
    <name evidence="7" type="ORF">GB927_010665</name>
</gene>
<comment type="caution">
    <text evidence="7">The sequence shown here is derived from an EMBL/GenBank/DDBJ whole genome shotgun (WGS) entry which is preliminary data.</text>
</comment>
<evidence type="ECO:0000256" key="1">
    <source>
        <dbReference type="ARBA" id="ARBA00004418"/>
    </source>
</evidence>
<name>A0ABT1R5P8_9HYPH</name>
<dbReference type="PANTHER" id="PTHR30222:SF17">
    <property type="entry name" value="SPERMIDINE_PUTRESCINE-BINDING PERIPLASMIC PROTEIN"/>
    <property type="match status" value="1"/>
</dbReference>